<dbReference type="RefSeq" id="WP_112425513.1">
    <property type="nucleotide sequence ID" value="NZ_MCIF01000002.1"/>
</dbReference>
<dbReference type="EMBL" id="MCIF01000002">
    <property type="protein sequence ID" value="RAQ93989.1"/>
    <property type="molecule type" value="Genomic_DNA"/>
</dbReference>
<dbReference type="Proteomes" id="UP000248706">
    <property type="component" value="Unassembled WGS sequence"/>
</dbReference>
<proteinExistence type="predicted"/>
<comment type="caution">
    <text evidence="1">The sequence shown here is derived from an EMBL/GenBank/DDBJ whole genome shotgun (WGS) entry which is preliminary data.</text>
</comment>
<protein>
    <submittedName>
        <fullName evidence="1">Uncharacterized protein</fullName>
    </submittedName>
</protein>
<evidence type="ECO:0000313" key="1">
    <source>
        <dbReference type="EMBL" id="RAQ93989.1"/>
    </source>
</evidence>
<dbReference type="AlphaFoldDB" id="A0A328VB45"/>
<keyword evidence="2" id="KW-1185">Reference proteome</keyword>
<sequence length="77" mass="8185">MQFMTSEQASALMHGADTGLPATAPVCYVKLRGPFTLEGLPVPPGARQVPIVPYEVEIFDGQTGNLLKVWTPATQGS</sequence>
<accession>A0A328VB45</accession>
<evidence type="ECO:0000313" key="2">
    <source>
        <dbReference type="Proteomes" id="UP000248706"/>
    </source>
</evidence>
<reference evidence="1 2" key="1">
    <citation type="submission" date="2016-08" db="EMBL/GenBank/DDBJ databases">
        <title>Analysis of Carbohydrate Active Enzymes in Thermogemmatispora T81 Reveals Carbohydrate Degradation Ability.</title>
        <authorList>
            <person name="Tomazini A."/>
            <person name="Lal S."/>
            <person name="Stott M."/>
            <person name="Henrissat B."/>
            <person name="Polikarpov I."/>
            <person name="Sparling R."/>
            <person name="Levin D.B."/>
        </authorList>
    </citation>
    <scope>NUCLEOTIDE SEQUENCE [LARGE SCALE GENOMIC DNA]</scope>
    <source>
        <strain evidence="1 2">T81</strain>
    </source>
</reference>
<name>A0A328VB45_9CHLR</name>
<gene>
    <name evidence="1" type="ORF">A4R35_00495</name>
</gene>
<organism evidence="1 2">
    <name type="scientific">Thermogemmatispora tikiterensis</name>
    <dbReference type="NCBI Taxonomy" id="1825093"/>
    <lineage>
        <taxon>Bacteria</taxon>
        <taxon>Bacillati</taxon>
        <taxon>Chloroflexota</taxon>
        <taxon>Ktedonobacteria</taxon>
        <taxon>Thermogemmatisporales</taxon>
        <taxon>Thermogemmatisporaceae</taxon>
        <taxon>Thermogemmatispora</taxon>
    </lineage>
</organism>